<keyword evidence="5" id="KW-1185">Reference proteome</keyword>
<dbReference type="OrthoDB" id="6350671at2759"/>
<feature type="transmembrane region" description="Helical" evidence="2">
    <location>
        <begin position="227"/>
        <end position="246"/>
    </location>
</feature>
<organism evidence="4 5">
    <name type="scientific">Allacma fusca</name>
    <dbReference type="NCBI Taxonomy" id="39272"/>
    <lineage>
        <taxon>Eukaryota</taxon>
        <taxon>Metazoa</taxon>
        <taxon>Ecdysozoa</taxon>
        <taxon>Arthropoda</taxon>
        <taxon>Hexapoda</taxon>
        <taxon>Collembola</taxon>
        <taxon>Symphypleona</taxon>
        <taxon>Sminthuridae</taxon>
        <taxon>Allacma</taxon>
    </lineage>
</organism>
<dbReference type="EMBL" id="CAJVCH010038851">
    <property type="protein sequence ID" value="CAG7716473.1"/>
    <property type="molecule type" value="Genomic_DNA"/>
</dbReference>
<feature type="region of interest" description="Disordered" evidence="1">
    <location>
        <begin position="257"/>
        <end position="357"/>
    </location>
</feature>
<evidence type="ECO:0008006" key="6">
    <source>
        <dbReference type="Google" id="ProtNLM"/>
    </source>
</evidence>
<keyword evidence="2" id="KW-0812">Transmembrane</keyword>
<feature type="signal peptide" evidence="3">
    <location>
        <begin position="1"/>
        <end position="21"/>
    </location>
</feature>
<dbReference type="InterPro" id="IPR031578">
    <property type="entry name" value="TipE"/>
</dbReference>
<dbReference type="Pfam" id="PF16972">
    <property type="entry name" value="TipE"/>
    <property type="match status" value="1"/>
</dbReference>
<evidence type="ECO:0000256" key="1">
    <source>
        <dbReference type="SAM" id="MobiDB-lite"/>
    </source>
</evidence>
<reference evidence="4" key="1">
    <citation type="submission" date="2021-06" db="EMBL/GenBank/DDBJ databases">
        <authorList>
            <person name="Hodson N. C."/>
            <person name="Mongue J. A."/>
            <person name="Jaron S. K."/>
        </authorList>
    </citation>
    <scope>NUCLEOTIDE SEQUENCE</scope>
</reference>
<feature type="compositionally biased region" description="Low complexity" evidence="1">
    <location>
        <begin position="322"/>
        <end position="336"/>
    </location>
</feature>
<evidence type="ECO:0000256" key="3">
    <source>
        <dbReference type="SAM" id="SignalP"/>
    </source>
</evidence>
<accession>A0A8J2J8K1</accession>
<comment type="caution">
    <text evidence="4">The sequence shown here is derived from an EMBL/GenBank/DDBJ whole genome shotgun (WGS) entry which is preliminary data.</text>
</comment>
<evidence type="ECO:0000256" key="2">
    <source>
        <dbReference type="SAM" id="Phobius"/>
    </source>
</evidence>
<dbReference type="GO" id="GO:0017080">
    <property type="term" value="F:sodium channel regulator activity"/>
    <property type="evidence" value="ECO:0007669"/>
    <property type="project" value="TreeGrafter"/>
</dbReference>
<protein>
    <recommendedName>
        <fullName evidence="6">Protein tipE</fullName>
    </recommendedName>
</protein>
<dbReference type="PANTHER" id="PTHR12335">
    <property type="entry name" value="TIPE PROTEIN TEMPERATURE-INDUCED PARALYTIC E"/>
    <property type="match status" value="1"/>
</dbReference>
<sequence>MGGKKVCAWLLANCEVQLCSALAAMSLLGVVVVCPVMLDPAIETLASSFEDAQCRTVYSRVLQGMSNCTWTSCREGCTADIYSCWHIIVVYMTKAHLEIYQQNDGGLKLDNKSETTRQSSSILSFSSAYRFDQDLDYDLTRNLTSGLSQMLQEINLNIQNDTVSKFLGIGALYPNQQKCVYPSDTICTTYFNMYGKKGGPSFPCFVSLDNLTMVVTTVDKVRALRNIFYCFIPLIIASAVFTYLFYRVGLIGDSRNRLKNDEESDSKNQNRPGKNGLLPNGAPAGAPKKLRKKFLPKRKDSSKKRRARKNLKKTMSIKNQLSIKSASSSRRTPSVSMAGISDDLNVFSKPRTSVPYL</sequence>
<feature type="chain" id="PRO_5035231455" description="Protein tipE" evidence="3">
    <location>
        <begin position="22"/>
        <end position="357"/>
    </location>
</feature>
<feature type="compositionally biased region" description="Basic residues" evidence="1">
    <location>
        <begin position="288"/>
        <end position="312"/>
    </location>
</feature>
<proteinExistence type="predicted"/>
<evidence type="ECO:0000313" key="5">
    <source>
        <dbReference type="Proteomes" id="UP000708208"/>
    </source>
</evidence>
<name>A0A8J2J8K1_9HEXA</name>
<evidence type="ECO:0000313" key="4">
    <source>
        <dbReference type="EMBL" id="CAG7716473.1"/>
    </source>
</evidence>
<keyword evidence="2" id="KW-0472">Membrane</keyword>
<keyword evidence="2" id="KW-1133">Transmembrane helix</keyword>
<keyword evidence="3" id="KW-0732">Signal</keyword>
<dbReference type="GO" id="GO:0002028">
    <property type="term" value="P:regulation of sodium ion transport"/>
    <property type="evidence" value="ECO:0007669"/>
    <property type="project" value="TreeGrafter"/>
</dbReference>
<feature type="compositionally biased region" description="Basic and acidic residues" evidence="1">
    <location>
        <begin position="257"/>
        <end position="268"/>
    </location>
</feature>
<dbReference type="Proteomes" id="UP000708208">
    <property type="component" value="Unassembled WGS sequence"/>
</dbReference>
<dbReference type="AlphaFoldDB" id="A0A8J2J8K1"/>
<gene>
    <name evidence="4" type="ORF">AFUS01_LOCUS5981</name>
</gene>
<dbReference type="PANTHER" id="PTHR12335:SF6">
    <property type="entry name" value="PROTEIN TIPE"/>
    <property type="match status" value="1"/>
</dbReference>
<dbReference type="GO" id="GO:0005886">
    <property type="term" value="C:plasma membrane"/>
    <property type="evidence" value="ECO:0007669"/>
    <property type="project" value="TreeGrafter"/>
</dbReference>